<dbReference type="RefSeq" id="WP_179242024.1">
    <property type="nucleotide sequence ID" value="NZ_CP058595.1"/>
</dbReference>
<feature type="domain" description="ASPIC/UnbV" evidence="2">
    <location>
        <begin position="524"/>
        <end position="589"/>
    </location>
</feature>
<dbReference type="PANTHER" id="PTHR16026:SF0">
    <property type="entry name" value="CARTILAGE ACIDIC PROTEIN 1"/>
    <property type="match status" value="1"/>
</dbReference>
<name>A0A7H9AQQ3_9FLAO</name>
<evidence type="ECO:0000259" key="2">
    <source>
        <dbReference type="Pfam" id="PF07593"/>
    </source>
</evidence>
<dbReference type="Proteomes" id="UP000509302">
    <property type="component" value="Chromosome"/>
</dbReference>
<evidence type="ECO:0000256" key="1">
    <source>
        <dbReference type="ARBA" id="ARBA00022729"/>
    </source>
</evidence>
<dbReference type="EMBL" id="CP058595">
    <property type="protein sequence ID" value="QLG45737.1"/>
    <property type="molecule type" value="Genomic_DNA"/>
</dbReference>
<protein>
    <submittedName>
        <fullName evidence="3">VCBS repeat-containing protein</fullName>
    </submittedName>
</protein>
<dbReference type="InterPro" id="IPR013517">
    <property type="entry name" value="FG-GAP"/>
</dbReference>
<accession>A0A7H9AQQ3</accession>
<organism evidence="3 4">
    <name type="scientific">Costertonia aggregata</name>
    <dbReference type="NCBI Taxonomy" id="343403"/>
    <lineage>
        <taxon>Bacteria</taxon>
        <taxon>Pseudomonadati</taxon>
        <taxon>Bacteroidota</taxon>
        <taxon>Flavobacteriia</taxon>
        <taxon>Flavobacteriales</taxon>
        <taxon>Flavobacteriaceae</taxon>
        <taxon>Costertonia</taxon>
    </lineage>
</organism>
<dbReference type="KEGG" id="cagg:HYG79_10380"/>
<dbReference type="Pfam" id="PF07593">
    <property type="entry name" value="UnbV_ASPIC"/>
    <property type="match status" value="1"/>
</dbReference>
<reference evidence="3 4" key="1">
    <citation type="journal article" date="2006" name="Int. J. Syst. Evol. Microbiol.">
        <title>Costertonia aggregata gen. nov., sp. nov., a mesophilic marine bacterium of the family Flavobacteriaceae, isolated from a mature biofilm.</title>
        <authorList>
            <person name="Kwon K.K."/>
            <person name="Lee Y.K."/>
            <person name="Lee H.K."/>
        </authorList>
    </citation>
    <scope>NUCLEOTIDE SEQUENCE [LARGE SCALE GENOMIC DNA]</scope>
    <source>
        <strain evidence="3 4">KCCM 42265</strain>
    </source>
</reference>
<evidence type="ECO:0000313" key="3">
    <source>
        <dbReference type="EMBL" id="QLG45737.1"/>
    </source>
</evidence>
<keyword evidence="4" id="KW-1185">Reference proteome</keyword>
<dbReference type="SUPFAM" id="SSF69318">
    <property type="entry name" value="Integrin alpha N-terminal domain"/>
    <property type="match status" value="3"/>
</dbReference>
<dbReference type="InterPro" id="IPR027039">
    <property type="entry name" value="Crtac1"/>
</dbReference>
<dbReference type="PANTHER" id="PTHR16026">
    <property type="entry name" value="CARTILAGE ACIDIC PROTEIN 1"/>
    <property type="match status" value="1"/>
</dbReference>
<proteinExistence type="predicted"/>
<dbReference type="InterPro" id="IPR028994">
    <property type="entry name" value="Integrin_alpha_N"/>
</dbReference>
<dbReference type="AlphaFoldDB" id="A0A7H9AQQ3"/>
<dbReference type="Gene3D" id="2.130.10.130">
    <property type="entry name" value="Integrin alpha, N-terminal"/>
    <property type="match status" value="3"/>
</dbReference>
<gene>
    <name evidence="3" type="ORF">HYG79_10380</name>
</gene>
<keyword evidence="1" id="KW-0732">Signal</keyword>
<dbReference type="Pfam" id="PF13517">
    <property type="entry name" value="FG-GAP_3"/>
    <property type="match status" value="4"/>
</dbReference>
<evidence type="ECO:0000313" key="4">
    <source>
        <dbReference type="Proteomes" id="UP000509302"/>
    </source>
</evidence>
<dbReference type="PROSITE" id="PS51257">
    <property type="entry name" value="PROKAR_LIPOPROTEIN"/>
    <property type="match status" value="1"/>
</dbReference>
<dbReference type="InterPro" id="IPR011519">
    <property type="entry name" value="UnbV_ASPIC"/>
</dbReference>
<sequence>MNRNLVLFLATMMLIGCGEKDETLFEKVNSSVTHITFKNTLKSTPELNILTYLYYYNGAGVAAADFNNDNLVDLYFTSNSGADKLYLNKGNLVFTDITEIANIKNLGSWSTGVTYTDINNDGLLDIYVCKASGYRALKGRNLLYINLGPNKDGVPVFKEDATSYGLDFSGLSTQAAFLDYDLDGDLDMYLMNHSVHPNNAYGKGSKRKKIDSLSGDRLYENIDQKFVDVSKKTGIFQGKIGYGLGLGVSDLNGDNYPDIYIGNDFFENDYLYINQKNGTFKEMITSEPHKIGHTSHFSMGNDIADINNDGLVDILSVDMLPEDLETYKSSGSDFSYSTYENYIKNGYARQYIQNTLQLNLGNSRFSEIGHLSGISATEWSWSPLLADFDNDGLKDIFITNGIKGATNDMDFVKFISNDAIQKSIDEGMSKMDMKLIDKIPQIKVPNYLFKNLGNLKYENVSDKWVTSEPSFSNGSIYADLDNDGDLDIVVNNVDDHAFVLENKATVSNNYIKIYLHGEEKNPLGIGAKLHIYASGKYIFEENYNTRGYLSSISPDKTIGLGQAKKIDSLIVVWPNGYSQKLKDIEVNKSIDLHTKDAKLRKNKSKNPIKTNTYINAGTLLNFSHKDKASLEFYRNPLTPYATTNEGPSIAVADVDKNGKTDIFIAGAKNQASAFFLQDSLGRFNKSLDTIFENDSKSEDVSQVFFDANNDGWQDLLVVSGGNEYKNGKPLIPRLYINRKGVLAKDSIQFKNLQINASKVDASDIDNDGDFDITITSDAVPAEFGATPVQYILKNDGKGNFKDVTIGFAPDFRSLGNVKDFVWQDIDDNGYKDLIVVGHWMPLSIFYNTGKRLVLQSKNGLEKSHGLWNTLTISDFDKDGDLDIVAGNFGLNSKLKASPHEPLSLYRKDFDQNNAIETLVTYYYKGKETTFASKDELTGQLPYLNKKFLSYGEFAKADIHELFGQKNLRTAEKKEVYSLASTYFENQGDGVFTPIMLPMYSQSSTIQDIALEDFNKDGFTDLLLVGNNYEINTQLGRMDALQGVILQNDKKGRFYWDNTLKIDVPGPARDIQRIHAGERNCFVIAINNGSPIFLCDENQ</sequence>